<reference evidence="12 13" key="1">
    <citation type="submission" date="2017-08" db="EMBL/GenBank/DDBJ databases">
        <title>Lysobacter sylvestris genome.</title>
        <authorList>
            <person name="Zhang D.-C."/>
            <person name="Albuquerque L."/>
            <person name="Franca L."/>
            <person name="Froufe H.J.C."/>
            <person name="Barroso C."/>
            <person name="Egas C."/>
            <person name="Da Costa M."/>
            <person name="Margesin R."/>
        </authorList>
    </citation>
    <scope>NUCLEOTIDE SEQUENCE [LARGE SCALE GENOMIC DNA]</scope>
    <source>
        <strain evidence="12 13">AM20-91</strain>
    </source>
</reference>
<dbReference type="SUPFAM" id="SSF52540">
    <property type="entry name" value="P-loop containing nucleoside triphosphate hydrolases"/>
    <property type="match status" value="1"/>
</dbReference>
<evidence type="ECO:0000256" key="3">
    <source>
        <dbReference type="ARBA" id="ARBA00012154"/>
    </source>
</evidence>
<dbReference type="PROSITE" id="PS01128">
    <property type="entry name" value="SHIKIMATE_KINASE"/>
    <property type="match status" value="1"/>
</dbReference>
<evidence type="ECO:0000256" key="10">
    <source>
        <dbReference type="ARBA" id="ARBA00048567"/>
    </source>
</evidence>
<dbReference type="EC" id="2.7.1.71" evidence="3 11"/>
<evidence type="ECO:0000313" key="13">
    <source>
        <dbReference type="Proteomes" id="UP000236220"/>
    </source>
</evidence>
<organism evidence="12 13">
    <name type="scientific">Solilutibacter silvestris</name>
    <dbReference type="NCBI Taxonomy" id="1645665"/>
    <lineage>
        <taxon>Bacteria</taxon>
        <taxon>Pseudomonadati</taxon>
        <taxon>Pseudomonadota</taxon>
        <taxon>Gammaproteobacteria</taxon>
        <taxon>Lysobacterales</taxon>
        <taxon>Lysobacteraceae</taxon>
        <taxon>Solilutibacter</taxon>
    </lineage>
</organism>
<name>A0A2K1PXC7_9GAMM</name>
<dbReference type="GO" id="GO:0000287">
    <property type="term" value="F:magnesium ion binding"/>
    <property type="evidence" value="ECO:0007669"/>
    <property type="project" value="UniProtKB-UniRule"/>
</dbReference>
<dbReference type="GO" id="GO:0009423">
    <property type="term" value="P:chorismate biosynthetic process"/>
    <property type="evidence" value="ECO:0007669"/>
    <property type="project" value="UniProtKB-UniRule"/>
</dbReference>
<dbReference type="GO" id="GO:0008652">
    <property type="term" value="P:amino acid biosynthetic process"/>
    <property type="evidence" value="ECO:0007669"/>
    <property type="project" value="UniProtKB-KW"/>
</dbReference>
<dbReference type="GO" id="GO:0009073">
    <property type="term" value="P:aromatic amino acid family biosynthetic process"/>
    <property type="evidence" value="ECO:0007669"/>
    <property type="project" value="UniProtKB-KW"/>
</dbReference>
<dbReference type="InterPro" id="IPR031322">
    <property type="entry name" value="Shikimate/glucono_kinase"/>
</dbReference>
<keyword evidence="11" id="KW-0963">Cytoplasm</keyword>
<dbReference type="UniPathway" id="UPA00053">
    <property type="reaction ID" value="UER00088"/>
</dbReference>
<keyword evidence="6 11" id="KW-0547">Nucleotide-binding</keyword>
<dbReference type="Pfam" id="PF01202">
    <property type="entry name" value="SKI"/>
    <property type="match status" value="1"/>
</dbReference>
<comment type="caution">
    <text evidence="11">Lacks conserved residue(s) required for the propagation of feature annotation.</text>
</comment>
<evidence type="ECO:0000256" key="9">
    <source>
        <dbReference type="ARBA" id="ARBA00023141"/>
    </source>
</evidence>
<proteinExistence type="inferred from homology"/>
<accession>A0A2K1PXC7</accession>
<comment type="pathway">
    <text evidence="1 11">Metabolic intermediate biosynthesis; chorismate biosynthesis; chorismate from D-erythrose 4-phosphate and phosphoenolpyruvate: step 5/7.</text>
</comment>
<keyword evidence="9 11" id="KW-0057">Aromatic amino acid biosynthesis</keyword>
<feature type="binding site" evidence="11">
    <location>
        <position position="81"/>
    </location>
    <ligand>
        <name>substrate</name>
    </ligand>
</feature>
<dbReference type="GO" id="GO:0005524">
    <property type="term" value="F:ATP binding"/>
    <property type="evidence" value="ECO:0007669"/>
    <property type="project" value="UniProtKB-UniRule"/>
</dbReference>
<comment type="subcellular location">
    <subcellularLocation>
        <location evidence="11">Cytoplasm</location>
    </subcellularLocation>
</comment>
<evidence type="ECO:0000256" key="6">
    <source>
        <dbReference type="ARBA" id="ARBA00022741"/>
    </source>
</evidence>
<comment type="function">
    <text evidence="11">Catalyzes the specific phosphorylation of the 3-hydroxyl group of shikimic acid using ATP as a cosubstrate.</text>
</comment>
<keyword evidence="11" id="KW-0479">Metal-binding</keyword>
<sequence>MQHRPIAFIGPMGSGKSRVAEQLARRLDRPCLDLDTEVEQRARQSIATIFASAGETRFRELECAALRDVLVDTSAVIATGGGVVLAERNRDLLKKHAIVVWLQADLPTRLERMRDERAQRPLLHGDDPAATLAKLDAIRTPLYRETADIMVETSGLNVDEVTDQVVMMLQQHEAAA</sequence>
<evidence type="ECO:0000256" key="5">
    <source>
        <dbReference type="ARBA" id="ARBA00022679"/>
    </source>
</evidence>
<comment type="cofactor">
    <cofactor evidence="11">
        <name>Mg(2+)</name>
        <dbReference type="ChEBI" id="CHEBI:18420"/>
    </cofactor>
    <text evidence="11">Binds 1 Mg(2+) ion per subunit.</text>
</comment>
<keyword evidence="5 11" id="KW-0808">Transferase</keyword>
<dbReference type="PRINTS" id="PR01100">
    <property type="entry name" value="SHIKIMTKNASE"/>
</dbReference>
<keyword evidence="11" id="KW-0460">Magnesium</keyword>
<dbReference type="InterPro" id="IPR000623">
    <property type="entry name" value="Shikimate_kinase/TSH1"/>
</dbReference>
<feature type="binding site" evidence="11">
    <location>
        <position position="59"/>
    </location>
    <ligand>
        <name>substrate</name>
    </ligand>
</feature>
<comment type="catalytic activity">
    <reaction evidence="10 11">
        <text>shikimate + ATP = 3-phosphoshikimate + ADP + H(+)</text>
        <dbReference type="Rhea" id="RHEA:13121"/>
        <dbReference type="ChEBI" id="CHEBI:15378"/>
        <dbReference type="ChEBI" id="CHEBI:30616"/>
        <dbReference type="ChEBI" id="CHEBI:36208"/>
        <dbReference type="ChEBI" id="CHEBI:145989"/>
        <dbReference type="ChEBI" id="CHEBI:456216"/>
        <dbReference type="EC" id="2.7.1.71"/>
    </reaction>
</comment>
<comment type="similarity">
    <text evidence="2 11">Belongs to the shikimate kinase family.</text>
</comment>
<feature type="binding site" evidence="11">
    <location>
        <position position="35"/>
    </location>
    <ligand>
        <name>substrate</name>
    </ligand>
</feature>
<dbReference type="OrthoDB" id="9800332at2"/>
<evidence type="ECO:0000256" key="2">
    <source>
        <dbReference type="ARBA" id="ARBA00006997"/>
    </source>
</evidence>
<comment type="caution">
    <text evidence="12">The sequence shown here is derived from an EMBL/GenBank/DDBJ whole genome shotgun (WGS) entry which is preliminary data.</text>
</comment>
<dbReference type="Gene3D" id="3.40.50.300">
    <property type="entry name" value="P-loop containing nucleotide triphosphate hydrolases"/>
    <property type="match status" value="1"/>
</dbReference>
<keyword evidence="4 11" id="KW-0028">Amino-acid biosynthesis</keyword>
<dbReference type="RefSeq" id="WP_103075158.1">
    <property type="nucleotide sequence ID" value="NZ_NPZB01000002.1"/>
</dbReference>
<dbReference type="GO" id="GO:0005829">
    <property type="term" value="C:cytosol"/>
    <property type="evidence" value="ECO:0007669"/>
    <property type="project" value="TreeGrafter"/>
</dbReference>
<dbReference type="InterPro" id="IPR027417">
    <property type="entry name" value="P-loop_NTPase"/>
</dbReference>
<feature type="binding site" evidence="11">
    <location>
        <begin position="13"/>
        <end position="18"/>
    </location>
    <ligand>
        <name>ATP</name>
        <dbReference type="ChEBI" id="CHEBI:30616"/>
    </ligand>
</feature>
<dbReference type="GO" id="GO:0004765">
    <property type="term" value="F:shikimate kinase activity"/>
    <property type="evidence" value="ECO:0007669"/>
    <property type="project" value="UniProtKB-UniRule"/>
</dbReference>
<evidence type="ECO:0000256" key="1">
    <source>
        <dbReference type="ARBA" id="ARBA00004842"/>
    </source>
</evidence>
<keyword evidence="8 11" id="KW-0067">ATP-binding</keyword>
<dbReference type="CDD" id="cd00464">
    <property type="entry name" value="SK"/>
    <property type="match status" value="1"/>
</dbReference>
<dbReference type="PANTHER" id="PTHR21087:SF16">
    <property type="entry name" value="SHIKIMATE KINASE 1, CHLOROPLASTIC"/>
    <property type="match status" value="1"/>
</dbReference>
<dbReference type="HAMAP" id="MF_00109">
    <property type="entry name" value="Shikimate_kinase"/>
    <property type="match status" value="1"/>
</dbReference>
<keyword evidence="7 11" id="KW-0418">Kinase</keyword>
<evidence type="ECO:0000256" key="8">
    <source>
        <dbReference type="ARBA" id="ARBA00022840"/>
    </source>
</evidence>
<evidence type="ECO:0000256" key="7">
    <source>
        <dbReference type="ARBA" id="ARBA00022777"/>
    </source>
</evidence>
<dbReference type="Proteomes" id="UP000236220">
    <property type="component" value="Unassembled WGS sequence"/>
</dbReference>
<dbReference type="InterPro" id="IPR023000">
    <property type="entry name" value="Shikimate_kinase_CS"/>
</dbReference>
<keyword evidence="13" id="KW-1185">Reference proteome</keyword>
<evidence type="ECO:0000256" key="11">
    <source>
        <dbReference type="HAMAP-Rule" id="MF_00109"/>
    </source>
</evidence>
<feature type="binding site" evidence="11">
    <location>
        <position position="120"/>
    </location>
    <ligand>
        <name>ATP</name>
        <dbReference type="ChEBI" id="CHEBI:30616"/>
    </ligand>
</feature>
<feature type="binding site" evidence="11">
    <location>
        <position position="17"/>
    </location>
    <ligand>
        <name>Mg(2+)</name>
        <dbReference type="ChEBI" id="CHEBI:18420"/>
    </ligand>
</feature>
<gene>
    <name evidence="11" type="primary">aroK</name>
    <name evidence="12" type="ORF">Lysil_1621</name>
</gene>
<feature type="binding site" evidence="11">
    <location>
        <position position="139"/>
    </location>
    <ligand>
        <name>substrate</name>
    </ligand>
</feature>
<evidence type="ECO:0000256" key="4">
    <source>
        <dbReference type="ARBA" id="ARBA00022605"/>
    </source>
</evidence>
<protein>
    <recommendedName>
        <fullName evidence="3 11">Shikimate kinase</fullName>
        <shortName evidence="11">SK</shortName>
        <ecNumber evidence="3 11">2.7.1.71</ecNumber>
    </recommendedName>
</protein>
<evidence type="ECO:0000313" key="12">
    <source>
        <dbReference type="EMBL" id="PNS07445.1"/>
    </source>
</evidence>
<dbReference type="EMBL" id="NPZB01000002">
    <property type="protein sequence ID" value="PNS07445.1"/>
    <property type="molecule type" value="Genomic_DNA"/>
</dbReference>
<dbReference type="PANTHER" id="PTHR21087">
    <property type="entry name" value="SHIKIMATE KINASE"/>
    <property type="match status" value="1"/>
</dbReference>
<comment type="subunit">
    <text evidence="11">Monomer.</text>
</comment>
<dbReference type="AlphaFoldDB" id="A0A2K1PXC7"/>